<dbReference type="RefSeq" id="WP_144909970.1">
    <property type="nucleotide sequence ID" value="NZ_VLLI01000002.1"/>
</dbReference>
<dbReference type="AlphaFoldDB" id="A0A562UC17"/>
<protein>
    <submittedName>
        <fullName evidence="2">Uncharacterized protein</fullName>
    </submittedName>
</protein>
<evidence type="ECO:0000313" key="2">
    <source>
        <dbReference type="EMBL" id="TWJ03342.1"/>
    </source>
</evidence>
<feature type="transmembrane region" description="Helical" evidence="1">
    <location>
        <begin position="27"/>
        <end position="49"/>
    </location>
</feature>
<reference evidence="2 3" key="1">
    <citation type="submission" date="2019-07" db="EMBL/GenBank/DDBJ databases">
        <title>Genomic Encyclopedia of Archaeal and Bacterial Type Strains, Phase II (KMG-II): from individual species to whole genera.</title>
        <authorList>
            <person name="Goeker M."/>
        </authorList>
    </citation>
    <scope>NUCLEOTIDE SEQUENCE [LARGE SCALE GENOMIC DNA]</scope>
    <source>
        <strain evidence="2 3">ATCC BAA-1854</strain>
    </source>
</reference>
<dbReference type="Proteomes" id="UP000317010">
    <property type="component" value="Unassembled WGS sequence"/>
</dbReference>
<accession>A0A562UC17</accession>
<feature type="transmembrane region" description="Helical" evidence="1">
    <location>
        <begin position="69"/>
        <end position="91"/>
    </location>
</feature>
<gene>
    <name evidence="2" type="ORF">JN11_00880</name>
</gene>
<proteinExistence type="predicted"/>
<keyword evidence="1" id="KW-0472">Membrane</keyword>
<organism evidence="2 3">
    <name type="scientific">Mucilaginibacter frigoritolerans</name>
    <dbReference type="NCBI Taxonomy" id="652788"/>
    <lineage>
        <taxon>Bacteria</taxon>
        <taxon>Pseudomonadati</taxon>
        <taxon>Bacteroidota</taxon>
        <taxon>Sphingobacteriia</taxon>
        <taxon>Sphingobacteriales</taxon>
        <taxon>Sphingobacteriaceae</taxon>
        <taxon>Mucilaginibacter</taxon>
    </lineage>
</organism>
<dbReference type="OrthoDB" id="7060697at2"/>
<comment type="caution">
    <text evidence="2">The sequence shown here is derived from an EMBL/GenBank/DDBJ whole genome shotgun (WGS) entry which is preliminary data.</text>
</comment>
<sequence length="165" mass="18812">MSDNIDIINSDLNFPNKSGRRRDLLPWWIKTFIWIFLVFAAIIPIGIIMGLLKFNFQISLLGLSTNEPISLTGLFLIILFAFKGIIALGLWQEKKWAVGVAKIDAIISAFVCLGVMGYAIFGPDHSFNLRLELLVIFPYYYKMNQIQYEWVNFGEEEVIATVTAE</sequence>
<keyword evidence="3" id="KW-1185">Reference proteome</keyword>
<keyword evidence="1" id="KW-0812">Transmembrane</keyword>
<name>A0A562UC17_9SPHI</name>
<feature type="transmembrane region" description="Helical" evidence="1">
    <location>
        <begin position="103"/>
        <end position="121"/>
    </location>
</feature>
<evidence type="ECO:0000313" key="3">
    <source>
        <dbReference type="Proteomes" id="UP000317010"/>
    </source>
</evidence>
<dbReference type="EMBL" id="VLLI01000002">
    <property type="protein sequence ID" value="TWJ03342.1"/>
    <property type="molecule type" value="Genomic_DNA"/>
</dbReference>
<keyword evidence="1" id="KW-1133">Transmembrane helix</keyword>
<evidence type="ECO:0000256" key="1">
    <source>
        <dbReference type="SAM" id="Phobius"/>
    </source>
</evidence>